<evidence type="ECO:0000313" key="3">
    <source>
        <dbReference type="Proteomes" id="UP001498421"/>
    </source>
</evidence>
<name>A0ABR1IHT4_9HYPO</name>
<sequence>MQANMTQKRQRTGRYSNGSSSVEQRHRSFRERRTQRMRELEEQVSYLSMGQDERNARLVSENRALRGFVMQTKHQVSRIGLLLKELNDSLVEFTTDQGEPGSHRDPENQNGDDSACSRSQSRQCSQTSAECETRATRPEFELESSDPAATHDSTSPDFFPEAAQFASIVDANASGATGDPVEGDCGPGSFHTDIRFHVADSDPCDDILPGLPMEDLEEFILAPIDLPQLSPTQPSRASTNLMGRYSNQGDELDAFLSNDTRGRFSELDMSLSSRHSQQQPGMQSIMQPTPPLLTADSLSGCIDLMEFSIQSVLYKFMGKPHEAL</sequence>
<feature type="compositionally biased region" description="Basic and acidic residues" evidence="1">
    <location>
        <begin position="23"/>
        <end position="35"/>
    </location>
</feature>
<comment type="caution">
    <text evidence="2">The sequence shown here is derived from an EMBL/GenBank/DDBJ whole genome shotgun (WGS) entry which is preliminary data.</text>
</comment>
<protein>
    <recommendedName>
        <fullName evidence="4">BZIP domain-containing protein</fullName>
    </recommendedName>
</protein>
<feature type="region of interest" description="Disordered" evidence="1">
    <location>
        <begin position="94"/>
        <end position="158"/>
    </location>
</feature>
<proteinExistence type="predicted"/>
<dbReference type="EMBL" id="JAZAVK010000002">
    <property type="protein sequence ID" value="KAK7432884.1"/>
    <property type="molecule type" value="Genomic_DNA"/>
</dbReference>
<evidence type="ECO:0000313" key="2">
    <source>
        <dbReference type="EMBL" id="KAK7432884.1"/>
    </source>
</evidence>
<reference evidence="2 3" key="1">
    <citation type="journal article" date="2025" name="Microbiol. Resour. Announc.">
        <title>Draft genome sequences for Neonectria magnoliae and Neonectria punicea, canker pathogens of Liriodendron tulipifera and Acer saccharum in West Virginia.</title>
        <authorList>
            <person name="Petronek H.M."/>
            <person name="Kasson M.T."/>
            <person name="Metheny A.M."/>
            <person name="Stauder C.M."/>
            <person name="Lovett B."/>
            <person name="Lynch S.C."/>
            <person name="Garnas J.R."/>
            <person name="Kasson L.R."/>
            <person name="Stajich J.E."/>
        </authorList>
    </citation>
    <scope>NUCLEOTIDE SEQUENCE [LARGE SCALE GENOMIC DNA]</scope>
    <source>
        <strain evidence="2 3">NRRL 64651</strain>
    </source>
</reference>
<evidence type="ECO:0008006" key="4">
    <source>
        <dbReference type="Google" id="ProtNLM"/>
    </source>
</evidence>
<feature type="compositionally biased region" description="Low complexity" evidence="1">
    <location>
        <begin position="114"/>
        <end position="129"/>
    </location>
</feature>
<gene>
    <name evidence="2" type="ORF">QQZ08_000355</name>
</gene>
<feature type="region of interest" description="Disordered" evidence="1">
    <location>
        <begin position="1"/>
        <end position="35"/>
    </location>
</feature>
<evidence type="ECO:0000256" key="1">
    <source>
        <dbReference type="SAM" id="MobiDB-lite"/>
    </source>
</evidence>
<dbReference type="Proteomes" id="UP001498421">
    <property type="component" value="Unassembled WGS sequence"/>
</dbReference>
<accession>A0ABR1IHT4</accession>
<feature type="compositionally biased region" description="Basic and acidic residues" evidence="1">
    <location>
        <begin position="131"/>
        <end position="140"/>
    </location>
</feature>
<feature type="compositionally biased region" description="Polar residues" evidence="1">
    <location>
        <begin position="1"/>
        <end position="22"/>
    </location>
</feature>
<keyword evidence="3" id="KW-1185">Reference proteome</keyword>
<organism evidence="2 3">
    <name type="scientific">Neonectria magnoliae</name>
    <dbReference type="NCBI Taxonomy" id="2732573"/>
    <lineage>
        <taxon>Eukaryota</taxon>
        <taxon>Fungi</taxon>
        <taxon>Dikarya</taxon>
        <taxon>Ascomycota</taxon>
        <taxon>Pezizomycotina</taxon>
        <taxon>Sordariomycetes</taxon>
        <taxon>Hypocreomycetidae</taxon>
        <taxon>Hypocreales</taxon>
        <taxon>Nectriaceae</taxon>
        <taxon>Neonectria</taxon>
    </lineage>
</organism>